<feature type="compositionally biased region" description="Basic and acidic residues" evidence="6">
    <location>
        <begin position="1263"/>
        <end position="1272"/>
    </location>
</feature>
<name>A0A7I8W3E3_9ANNE</name>
<feature type="domain" description="5'-3' exoribonuclease 1 SH3-like" evidence="9">
    <location>
        <begin position="1085"/>
        <end position="1154"/>
    </location>
</feature>
<sequence length="1724" mass="198383">MGVPKFYRWISERYPCLSEVVKEYQIPEFDNLYLDMNGIIHNCSHPEDDNPHFRITEQKIFLDIFHYIEVLFRMIRPKKTFFLAIDGVAPRAKMNQQRGRRFRSAQEAQKVIDTAISKGEVLPKEDRFDSNCITPGTEFMVKLQDQLKYFIVKKISSDSMWKDCKVVLSGHETPGEGEHKIMDYIRYEKSMEGYDANTRHCLYGLDADLIMLGLTTHETHFSLLREEVKFGKQNRKKPVAPEEITFHLLHLSLMREYLDYEFSTLKNTLKTFPYNLENIIDDWVFMGFLVGNDFIPHLPNLHIHQDALPLLWKTYITVLPNLGGYLHDGGVLNLKRFEIYMSRLSQFDFEKFDDHFADLRWFQAKSEEKSNGNTVNKQIRNQFGDDTIITASELANLTGMGVDFSGKDKQLNDTEEESASSDESEEALMKREFRMHKDNYYMDKLEYPRVDEAVLREQASEYVKGLQWILHYYYNGVPSWSWFYPFHYAPYISDIKNFSDIEVEFELSQPFLPFEQLMGVLPAASKKLLPEPFQRLMTDQASPIIDFYPSQFSLDLNGKQQDWEAVVKIPFIDEKRLLDAMAPLYVKLRDSEKRRNKHGPHLLCERSHSELEPYYAPLQAKSFPNIMHNYCKIIDLHKDYFRLKRECIVKGVMKDALTDVYFPGFPTLKHLSHRAYLTKAGVKVFQMNSRSENFVLKLLDNKLENPEKLAEKCLNREIYVSWPHLSEVKAVEFLTETEKYVYDHEKDCVVKVATSKEDSDNFKSYSLEISRQYKSRWGVEIGEVRALIRGKPLSGKRYVVNHDGSVTLVKLYHEMKEYYAYQSTVLDLKVAESKTPQISDINKLFMKDLPVFIMSSENYGKMAHVKSVSGSNINLIVQNITHPSLSALCDKHEKRLKQYLTNRHGASSSEVSSLLFSRITGILSVAKNHGPNALKTNIGLNLKSNKKDLEVPGFSWRNPVTKEWFFSTRAARDVTEFKKKFPRLFENLEHILPDSGHTVSESSLLEGCSYNLQDIKKFISGLPSSSADRLPCGSEVLNDEDISALETTIAETNFQVMKEELTLQSSQIFRPSHLRGSEPPDPRAEYFIFDRVINVREGYTVPLGLTGTIVGIYVSSKVQDTIYEVLFDEQFVGSFNIRGSNGKGYRMPGSALINISYGKRKTQISAPKVREFPFSQSSAHRARYDNQKNHQGHPVNSKPQNKPKSRPSDDTEYQKFWSDLAEKSKYSPKILQRDSQTQKGREQKGDGPSLADAAKKLPIPETPEEKKEKELNVPKSSSAAATPQIPMPFTSHMPRVPMPDSALELRELAMRFRFSINTCKVDMGYMRSAYQIKIPEMSISVTGPASENDNIATQLAYSVALQQVKMALEKSNPGVRPMFHQRPNGPPLQPNPQHSLQGQPVRSCFPVAPYLDYRTLMGPRFVQGEKAPYFYNPKGDVVGLTGQVLQQVKAQPPKKETPEKSKPSVANAFLPLQVQRRIGSQKDNGEKEIGDNRGSSSKDDVMKAISDNVLRYLTKDSQKDQQTRLQVLKYLAGQTRIILQKKDMDKLLENSKLSIGDIREAVQEDEVKEQFKTIIRLKLVNVNELEVMFKKVEEKNGEDENKKRELIHYLTNRTLETILGTEEETFEKQPKQHVKPKQEVKKQDIRRDEKVTRKSRKDSEKEEKSRTEEITPAANEMLRILENLSLKEAPKEKESTVVDTTQTEPKSSEAKPRRNRLAANFSLN</sequence>
<evidence type="ECO:0000313" key="13">
    <source>
        <dbReference type="Proteomes" id="UP000549394"/>
    </source>
</evidence>
<comment type="caution">
    <text evidence="12">The sequence shown here is derived from an EMBL/GenBank/DDBJ whole genome shotgun (WGS) entry which is preliminary data.</text>
</comment>
<feature type="region of interest" description="Disordered" evidence="6">
    <location>
        <begin position="1625"/>
        <end position="1724"/>
    </location>
</feature>
<dbReference type="Gene3D" id="3.40.50.12390">
    <property type="match status" value="1"/>
</dbReference>
<dbReference type="Pfam" id="PF18332">
    <property type="entry name" value="XRN1_D1"/>
    <property type="match status" value="1"/>
</dbReference>
<dbReference type="OrthoDB" id="372487at2759"/>
<dbReference type="FunFam" id="3.40.50.12390:FF:000002">
    <property type="entry name" value="5'-3' exoribonuclease 1"/>
    <property type="match status" value="1"/>
</dbReference>
<dbReference type="GO" id="GO:0003723">
    <property type="term" value="F:RNA binding"/>
    <property type="evidence" value="ECO:0007669"/>
    <property type="project" value="TreeGrafter"/>
</dbReference>
<evidence type="ECO:0000256" key="6">
    <source>
        <dbReference type="SAM" id="MobiDB-lite"/>
    </source>
</evidence>
<dbReference type="FunFam" id="1.25.40.1050:FF:000002">
    <property type="entry name" value="5'-3' exoribonuclease"/>
    <property type="match status" value="1"/>
</dbReference>
<dbReference type="Pfam" id="PF17846">
    <property type="entry name" value="XRN_M"/>
    <property type="match status" value="1"/>
</dbReference>
<organism evidence="12 13">
    <name type="scientific">Dimorphilus gyrociliatus</name>
    <dbReference type="NCBI Taxonomy" id="2664684"/>
    <lineage>
        <taxon>Eukaryota</taxon>
        <taxon>Metazoa</taxon>
        <taxon>Spiralia</taxon>
        <taxon>Lophotrochozoa</taxon>
        <taxon>Annelida</taxon>
        <taxon>Polychaeta</taxon>
        <taxon>Polychaeta incertae sedis</taxon>
        <taxon>Dinophilidae</taxon>
        <taxon>Dimorphilus</taxon>
    </lineage>
</organism>
<evidence type="ECO:0000259" key="7">
    <source>
        <dbReference type="Pfam" id="PF03159"/>
    </source>
</evidence>
<dbReference type="GO" id="GO:0006397">
    <property type="term" value="P:mRNA processing"/>
    <property type="evidence" value="ECO:0007669"/>
    <property type="project" value="UniProtKB-KW"/>
</dbReference>
<keyword evidence="13" id="KW-1185">Reference proteome</keyword>
<feature type="domain" description="Exoribonuclease Xrn1 D2/D3" evidence="11">
    <location>
        <begin position="841"/>
        <end position="1055"/>
    </location>
</feature>
<dbReference type="Proteomes" id="UP000549394">
    <property type="component" value="Unassembled WGS sequence"/>
</dbReference>
<accession>A0A7I8W3E3</accession>
<feature type="domain" description="Xrn1 N-terminal" evidence="7">
    <location>
        <begin position="1"/>
        <end position="227"/>
    </location>
</feature>
<dbReference type="Gene3D" id="2.170.260.40">
    <property type="match status" value="1"/>
</dbReference>
<evidence type="ECO:0000256" key="5">
    <source>
        <dbReference type="ARBA" id="ARBA00022839"/>
    </source>
</evidence>
<evidence type="ECO:0000259" key="11">
    <source>
        <dbReference type="Pfam" id="PF18334"/>
    </source>
</evidence>
<dbReference type="InterPro" id="IPR047007">
    <property type="entry name" value="XRN1_D1_sf"/>
</dbReference>
<dbReference type="Pfam" id="PF18129">
    <property type="entry name" value="SH3_12"/>
    <property type="match status" value="1"/>
</dbReference>
<evidence type="ECO:0000256" key="1">
    <source>
        <dbReference type="ARBA" id="ARBA00006994"/>
    </source>
</evidence>
<evidence type="ECO:0000256" key="4">
    <source>
        <dbReference type="ARBA" id="ARBA00022801"/>
    </source>
</evidence>
<evidence type="ECO:0000256" key="3">
    <source>
        <dbReference type="ARBA" id="ARBA00022722"/>
    </source>
</evidence>
<comment type="similarity">
    <text evidence="1">Belongs to the 5'-3' exonuclease family. XRN2/RAT1 subfamily.</text>
</comment>
<dbReference type="InterPro" id="IPR040992">
    <property type="entry name" value="XRN1_D1"/>
</dbReference>
<dbReference type="Pfam" id="PF03159">
    <property type="entry name" value="XRN_N"/>
    <property type="match status" value="1"/>
</dbReference>
<dbReference type="PANTHER" id="PTHR12341:SF7">
    <property type="entry name" value="5'-3' EXORIBONUCLEASE 1"/>
    <property type="match status" value="1"/>
</dbReference>
<feature type="region of interest" description="Disordered" evidence="6">
    <location>
        <begin position="1469"/>
        <end position="1501"/>
    </location>
</feature>
<evidence type="ECO:0000259" key="10">
    <source>
        <dbReference type="Pfam" id="PF18332"/>
    </source>
</evidence>
<proteinExistence type="inferred from homology"/>
<dbReference type="InterPro" id="IPR047008">
    <property type="entry name" value="XRN1_SH3_sf"/>
</dbReference>
<evidence type="ECO:0000256" key="2">
    <source>
        <dbReference type="ARBA" id="ARBA00022664"/>
    </source>
</evidence>
<keyword evidence="5" id="KW-0269">Exonuclease</keyword>
<dbReference type="GO" id="GO:0000956">
    <property type="term" value="P:nuclear-transcribed mRNA catabolic process"/>
    <property type="evidence" value="ECO:0007669"/>
    <property type="project" value="TreeGrafter"/>
</dbReference>
<keyword evidence="2" id="KW-0507">mRNA processing</keyword>
<keyword evidence="3" id="KW-0540">Nuclease</keyword>
<dbReference type="Pfam" id="PF18334">
    <property type="entry name" value="XRN1_D2_D3"/>
    <property type="match status" value="1"/>
</dbReference>
<dbReference type="GO" id="GO:0005634">
    <property type="term" value="C:nucleus"/>
    <property type="evidence" value="ECO:0007669"/>
    <property type="project" value="TreeGrafter"/>
</dbReference>
<dbReference type="CDD" id="cd18673">
    <property type="entry name" value="PIN_XRN1-2-like"/>
    <property type="match status" value="1"/>
</dbReference>
<gene>
    <name evidence="12" type="ORF">DGYR_LOCUS10043</name>
</gene>
<dbReference type="Gene3D" id="1.25.40.1050">
    <property type="match status" value="1"/>
</dbReference>
<dbReference type="InterPro" id="IPR041106">
    <property type="entry name" value="XRN1_D2_D3"/>
</dbReference>
<reference evidence="12 13" key="1">
    <citation type="submission" date="2020-08" db="EMBL/GenBank/DDBJ databases">
        <authorList>
            <person name="Hejnol A."/>
        </authorList>
    </citation>
    <scope>NUCLEOTIDE SEQUENCE [LARGE SCALE GENOMIC DNA]</scope>
</reference>
<feature type="compositionally biased region" description="Basic and acidic residues" evidence="6">
    <location>
        <begin position="1483"/>
        <end position="1501"/>
    </location>
</feature>
<dbReference type="GO" id="GO:0004534">
    <property type="term" value="F:5'-3' RNA exonuclease activity"/>
    <property type="evidence" value="ECO:0007669"/>
    <property type="project" value="TreeGrafter"/>
</dbReference>
<evidence type="ECO:0000259" key="8">
    <source>
        <dbReference type="Pfam" id="PF17846"/>
    </source>
</evidence>
<dbReference type="PANTHER" id="PTHR12341">
    <property type="entry name" value="5'-&gt;3' EXORIBONUCLEASE"/>
    <property type="match status" value="1"/>
</dbReference>
<dbReference type="InterPro" id="IPR027073">
    <property type="entry name" value="5_3_exoribonuclease"/>
</dbReference>
<evidence type="ECO:0000313" key="12">
    <source>
        <dbReference type="EMBL" id="CAD5122204.1"/>
    </source>
</evidence>
<feature type="region of interest" description="Disordered" evidence="6">
    <location>
        <begin position="1227"/>
        <end position="1295"/>
    </location>
</feature>
<dbReference type="InterPro" id="IPR041412">
    <property type="entry name" value="Xrn1_helical"/>
</dbReference>
<feature type="compositionally biased region" description="Basic and acidic residues" evidence="6">
    <location>
        <begin position="1626"/>
        <end position="1669"/>
    </location>
</feature>
<feature type="region of interest" description="Disordered" evidence="6">
    <location>
        <begin position="1186"/>
        <end position="1212"/>
    </location>
</feature>
<feature type="domain" description="Xrn1 helical" evidence="8">
    <location>
        <begin position="274"/>
        <end position="610"/>
    </location>
</feature>
<evidence type="ECO:0000259" key="9">
    <source>
        <dbReference type="Pfam" id="PF18129"/>
    </source>
</evidence>
<dbReference type="InterPro" id="IPR004859">
    <property type="entry name" value="Xrn1_N"/>
</dbReference>
<keyword evidence="4" id="KW-0378">Hydrolase</keyword>
<dbReference type="GO" id="GO:0016075">
    <property type="term" value="P:rRNA catabolic process"/>
    <property type="evidence" value="ECO:0007669"/>
    <property type="project" value="TreeGrafter"/>
</dbReference>
<protein>
    <submittedName>
        <fullName evidence="12">DgyrCDS10649</fullName>
    </submittedName>
</protein>
<feature type="domain" description="5'-3' exoribonuclease 1 D1" evidence="10">
    <location>
        <begin position="662"/>
        <end position="829"/>
    </location>
</feature>
<dbReference type="EMBL" id="CAJFCJ010000016">
    <property type="protein sequence ID" value="CAD5122204.1"/>
    <property type="molecule type" value="Genomic_DNA"/>
</dbReference>
<dbReference type="InterPro" id="IPR041385">
    <property type="entry name" value="SH3_12"/>
</dbReference>
<dbReference type="Gene3D" id="2.30.30.750">
    <property type="match status" value="1"/>
</dbReference>